<dbReference type="CDD" id="cd07389">
    <property type="entry name" value="MPP_PhoD"/>
    <property type="match status" value="1"/>
</dbReference>
<dbReference type="EMBL" id="JADBEO010000049">
    <property type="protein sequence ID" value="MDR4308374.1"/>
    <property type="molecule type" value="Genomic_DNA"/>
</dbReference>
<evidence type="ECO:0000313" key="4">
    <source>
        <dbReference type="Proteomes" id="UP001181622"/>
    </source>
</evidence>
<dbReference type="InterPro" id="IPR018946">
    <property type="entry name" value="PhoD-like_MPP"/>
</dbReference>
<dbReference type="PANTHER" id="PTHR43606:SF2">
    <property type="entry name" value="ALKALINE PHOSPHATASE FAMILY PROTEIN (AFU_ORTHOLOGUE AFUA_5G03860)"/>
    <property type="match status" value="1"/>
</dbReference>
<dbReference type="InterPro" id="IPR052900">
    <property type="entry name" value="Phospholipid_Metab_Enz"/>
</dbReference>
<evidence type="ECO:0000313" key="3">
    <source>
        <dbReference type="EMBL" id="MDR4308374.1"/>
    </source>
</evidence>
<dbReference type="Proteomes" id="UP001181622">
    <property type="component" value="Unassembled WGS sequence"/>
</dbReference>
<keyword evidence="4" id="KW-1185">Reference proteome</keyword>
<dbReference type="SUPFAM" id="SSF56300">
    <property type="entry name" value="Metallo-dependent phosphatases"/>
    <property type="match status" value="1"/>
</dbReference>
<feature type="domain" description="PhoD-like phosphatase metallophosphatase" evidence="1">
    <location>
        <begin position="148"/>
        <end position="563"/>
    </location>
</feature>
<organism evidence="3 4">
    <name type="scientific">Chelatococcus sambhunathii</name>
    <dbReference type="NCBI Taxonomy" id="363953"/>
    <lineage>
        <taxon>Bacteria</taxon>
        <taxon>Pseudomonadati</taxon>
        <taxon>Pseudomonadota</taxon>
        <taxon>Alphaproteobacteria</taxon>
        <taxon>Hyphomicrobiales</taxon>
        <taxon>Chelatococcaceae</taxon>
        <taxon>Chelatococcus</taxon>
    </lineage>
</organism>
<dbReference type="InterPro" id="IPR029052">
    <property type="entry name" value="Metallo-depent_PP-like"/>
</dbReference>
<evidence type="ECO:0000259" key="2">
    <source>
        <dbReference type="Pfam" id="PF16655"/>
    </source>
</evidence>
<dbReference type="Gene3D" id="3.60.21.70">
    <property type="entry name" value="PhoD-like phosphatase"/>
    <property type="match status" value="1"/>
</dbReference>
<dbReference type="InterPro" id="IPR038607">
    <property type="entry name" value="PhoD-like_sf"/>
</dbReference>
<proteinExistence type="predicted"/>
<sequence length="596" mass="64740">MNGDDTDGMRISRRDALKLTLAAGVTATSVTLAVTSPAEAAKAGVFLHGVASGDPRQSRVVIWTRVTKTNGGEAVPVKWTVAEDKKMRRIVKEGNASARPGRDFTVKVDVDGLEPGRTYFYQFKSSGDLSPVGRMRTLPKGEVKKLKLAVFSCSNFELGYFNAYAEAAKIDDLDAVLHLGDYIYEYGPGLGGYTTPATAAGLAPKPRDSELDPPQEIVLLDQYRARHALYRTDKHLQALHRDNAFINIWDDHEVANDAWTGGAENHQPATEGSWQARKRAGVRAFYEWLPIRDPEDGERIDPDTGNPDELYRSFDFGDLARIIMIDTREAARDEQLSTVGLVAAYTGAPAEGPFPHDVDGDGSVRTLIGPKQQKWFDKKIAETTQPWQIIGNQVLMFYQAAPDIVGSSVLTAEDKAKFIATIDQLFGAGAGQQFAQLGAAGLPSPLSADAWTGYPTARVAMLKSLSKASNPIVLTGDSHQAWTANLVLPNGSKSTPVAPEFGGTSVSSPGLEQYILTIPPEKTAAVLVETSAERPKADQLIYTDQSRRGFMLVEVTPKAATVDHVFVSTVFETTWTTETKRFRVPLGKKAASLAEV</sequence>
<dbReference type="PROSITE" id="PS51318">
    <property type="entry name" value="TAT"/>
    <property type="match status" value="1"/>
</dbReference>
<dbReference type="InterPro" id="IPR019546">
    <property type="entry name" value="TAT_signal_bac_arc"/>
</dbReference>
<dbReference type="Gene3D" id="2.60.40.380">
    <property type="entry name" value="Purple acid phosphatase-like, N-terminal"/>
    <property type="match status" value="1"/>
</dbReference>
<gene>
    <name evidence="3" type="ORF">IHQ68_17280</name>
</gene>
<dbReference type="PANTHER" id="PTHR43606">
    <property type="entry name" value="PHOSPHATASE, PUTATIVE (AFU_ORTHOLOGUE AFUA_6G08710)-RELATED"/>
    <property type="match status" value="1"/>
</dbReference>
<dbReference type="Pfam" id="PF16655">
    <property type="entry name" value="PhoD_N"/>
    <property type="match status" value="1"/>
</dbReference>
<dbReference type="InterPro" id="IPR032093">
    <property type="entry name" value="PhoD_N"/>
</dbReference>
<comment type="caution">
    <text evidence="3">The sequence shown here is derived from an EMBL/GenBank/DDBJ whole genome shotgun (WGS) entry which is preliminary data.</text>
</comment>
<dbReference type="NCBIfam" id="TIGR01409">
    <property type="entry name" value="TAT_signal_seq"/>
    <property type="match status" value="1"/>
</dbReference>
<protein>
    <submittedName>
        <fullName evidence="3">Alkaline phosphatase D family protein</fullName>
    </submittedName>
</protein>
<accession>A0ABU1DK85</accession>
<dbReference type="RefSeq" id="WP_309394082.1">
    <property type="nucleotide sequence ID" value="NZ_JADBEO010000049.1"/>
</dbReference>
<evidence type="ECO:0000259" key="1">
    <source>
        <dbReference type="Pfam" id="PF09423"/>
    </source>
</evidence>
<dbReference type="Pfam" id="PF09423">
    <property type="entry name" value="PhoD"/>
    <property type="match status" value="1"/>
</dbReference>
<reference evidence="3" key="1">
    <citation type="submission" date="2020-10" db="EMBL/GenBank/DDBJ databases">
        <authorList>
            <person name="Abbas A."/>
            <person name="Razzaq R."/>
            <person name="Waqas M."/>
            <person name="Abbas N."/>
            <person name="Nielsen T.K."/>
            <person name="Hansen L.H."/>
            <person name="Hussain S."/>
            <person name="Shahid M."/>
        </authorList>
    </citation>
    <scope>NUCLEOTIDE SEQUENCE</scope>
    <source>
        <strain evidence="3">S14</strain>
    </source>
</reference>
<feature type="domain" description="Phospholipase D N-terminal" evidence="2">
    <location>
        <begin position="48"/>
        <end position="137"/>
    </location>
</feature>
<name>A0ABU1DK85_9HYPH</name>
<dbReference type="InterPro" id="IPR006311">
    <property type="entry name" value="TAT_signal"/>
</dbReference>